<dbReference type="EMBL" id="VUOB01000010">
    <property type="protein sequence ID" value="KAA2264898.1"/>
    <property type="molecule type" value="Genomic_DNA"/>
</dbReference>
<dbReference type="OrthoDB" id="3190646at2"/>
<dbReference type="Proteomes" id="UP000323454">
    <property type="component" value="Unassembled WGS sequence"/>
</dbReference>
<gene>
    <name evidence="1" type="ORF">F0L68_07480</name>
</gene>
<protein>
    <recommendedName>
        <fullName evidence="3">Protein phosphatase 2C</fullName>
    </recommendedName>
</protein>
<organism evidence="1 2">
    <name type="scientific">Solihabitans fulvus</name>
    <dbReference type="NCBI Taxonomy" id="1892852"/>
    <lineage>
        <taxon>Bacteria</taxon>
        <taxon>Bacillati</taxon>
        <taxon>Actinomycetota</taxon>
        <taxon>Actinomycetes</taxon>
        <taxon>Pseudonocardiales</taxon>
        <taxon>Pseudonocardiaceae</taxon>
        <taxon>Solihabitans</taxon>
    </lineage>
</organism>
<evidence type="ECO:0000313" key="1">
    <source>
        <dbReference type="EMBL" id="KAA2264898.1"/>
    </source>
</evidence>
<proteinExistence type="predicted"/>
<reference evidence="1 2" key="1">
    <citation type="submission" date="2019-09" db="EMBL/GenBank/DDBJ databases">
        <title>Goodfellowia gen. nov., a new genus of the Pseudonocardineae related to Actinoalloteichus, containing Goodfellowia coeruleoviolacea gen. nov., comb. nov. gen. nov., comb. nov.</title>
        <authorList>
            <person name="Labeda D."/>
        </authorList>
    </citation>
    <scope>NUCLEOTIDE SEQUENCE [LARGE SCALE GENOMIC DNA]</scope>
    <source>
        <strain evidence="1 2">AN110305</strain>
    </source>
</reference>
<reference evidence="1 2" key="2">
    <citation type="submission" date="2019-09" db="EMBL/GenBank/DDBJ databases">
        <authorList>
            <person name="Jin C."/>
        </authorList>
    </citation>
    <scope>NUCLEOTIDE SEQUENCE [LARGE SCALE GENOMIC DNA]</scope>
    <source>
        <strain evidence="1 2">AN110305</strain>
    </source>
</reference>
<dbReference type="RefSeq" id="WP_149848694.1">
    <property type="nucleotide sequence ID" value="NZ_VUOB01000010.1"/>
</dbReference>
<keyword evidence="2" id="KW-1185">Reference proteome</keyword>
<dbReference type="AlphaFoldDB" id="A0A5B2XM01"/>
<comment type="caution">
    <text evidence="1">The sequence shown here is derived from an EMBL/GenBank/DDBJ whole genome shotgun (WGS) entry which is preliminary data.</text>
</comment>
<sequence length="279" mass="29494">MPRIETAERAGVGLDGAERPSEDRVVVLPHAVVLLDGATAVLPGARSGGWYADRLCVEIGAQLRDDPGGDLADLLAEAIRRVALAHDLVPGQSPSSTVAILRWTETTVDALVLADSPIAVFDGAGTPSLLVDGRLAGLPRHGGGYRQRLRAGAGYGADHLAAVRESAARTGTLRNRPGGFWVAEADPAAAHQAMLASWPRETVVSALLATDGVSCGVDDYGVFADWSAVRELVAERGPVAALDVVREAERADPDGRRWPRPKRHDDQALVLVRFDDDDA</sequence>
<evidence type="ECO:0000313" key="2">
    <source>
        <dbReference type="Proteomes" id="UP000323454"/>
    </source>
</evidence>
<evidence type="ECO:0008006" key="3">
    <source>
        <dbReference type="Google" id="ProtNLM"/>
    </source>
</evidence>
<accession>A0A5B2XM01</accession>
<name>A0A5B2XM01_9PSEU</name>